<evidence type="ECO:0000259" key="4">
    <source>
        <dbReference type="PROSITE" id="PS50893"/>
    </source>
</evidence>
<keyword evidence="2" id="KW-0547">Nucleotide-binding</keyword>
<proteinExistence type="predicted"/>
<dbReference type="GO" id="GO:0016887">
    <property type="term" value="F:ATP hydrolysis activity"/>
    <property type="evidence" value="ECO:0007669"/>
    <property type="project" value="InterPro"/>
</dbReference>
<dbReference type="PROSITE" id="PS00211">
    <property type="entry name" value="ABC_TRANSPORTER_1"/>
    <property type="match status" value="1"/>
</dbReference>
<keyword evidence="6" id="KW-1185">Reference proteome</keyword>
<dbReference type="SMART" id="SM00382">
    <property type="entry name" value="AAA"/>
    <property type="match status" value="1"/>
</dbReference>
<sequence>MSKQPVIRAVDLLVGYGGEPVCAPVSFTLPPGRALALVGANGSGKSTVLRAVLGLLEPVGGRVEVLGRAVDEREVGFRTRVSSVLDDDAYFPALTVAEHLYLTARGHGVQGADTVVDEALAEFGLTEHAAALPVALSSGQRRRLLLAAGLVRPRSLLVLDEPEQRLDVAMRDHLAQRLVEEKRSGGSVLLATHDPDLLRAVADRAVLVGDDSSRMLSVADAVAALQPGAL</sequence>
<dbReference type="AlphaFoldDB" id="A0A3M2J1X7"/>
<dbReference type="InterPro" id="IPR003439">
    <property type="entry name" value="ABC_transporter-like_ATP-bd"/>
</dbReference>
<accession>A0A3M2J1X7</accession>
<organism evidence="5 6">
    <name type="scientific">Cellulomonas triticagri</name>
    <dbReference type="NCBI Taxonomy" id="2483352"/>
    <lineage>
        <taxon>Bacteria</taxon>
        <taxon>Bacillati</taxon>
        <taxon>Actinomycetota</taxon>
        <taxon>Actinomycetes</taxon>
        <taxon>Micrococcales</taxon>
        <taxon>Cellulomonadaceae</taxon>
        <taxon>Cellulomonas</taxon>
    </lineage>
</organism>
<dbReference type="Proteomes" id="UP000269289">
    <property type="component" value="Unassembled WGS sequence"/>
</dbReference>
<keyword evidence="1" id="KW-0813">Transport</keyword>
<dbReference type="InterPro" id="IPR003593">
    <property type="entry name" value="AAA+_ATPase"/>
</dbReference>
<dbReference type="RefSeq" id="WP_122150314.1">
    <property type="nucleotide sequence ID" value="NZ_RFFI01000092.1"/>
</dbReference>
<keyword evidence="3 5" id="KW-0067">ATP-binding</keyword>
<feature type="domain" description="ABC transporter" evidence="4">
    <location>
        <begin position="7"/>
        <end position="230"/>
    </location>
</feature>
<dbReference type="InterPro" id="IPR017871">
    <property type="entry name" value="ABC_transporter-like_CS"/>
</dbReference>
<evidence type="ECO:0000313" key="6">
    <source>
        <dbReference type="Proteomes" id="UP000269289"/>
    </source>
</evidence>
<protein>
    <submittedName>
        <fullName evidence="5">ABC transporter ATP-binding protein</fullName>
    </submittedName>
</protein>
<dbReference type="OrthoDB" id="6198786at2"/>
<dbReference type="PANTHER" id="PTHR42939:SF1">
    <property type="entry name" value="ABC TRANSPORTER ATP-BINDING PROTEIN ALBC-RELATED"/>
    <property type="match status" value="1"/>
</dbReference>
<dbReference type="InterPro" id="IPR027417">
    <property type="entry name" value="P-loop_NTPase"/>
</dbReference>
<gene>
    <name evidence="5" type="ORF">EBM89_15005</name>
</gene>
<comment type="caution">
    <text evidence="5">The sequence shown here is derived from an EMBL/GenBank/DDBJ whole genome shotgun (WGS) entry which is preliminary data.</text>
</comment>
<evidence type="ECO:0000256" key="3">
    <source>
        <dbReference type="ARBA" id="ARBA00022840"/>
    </source>
</evidence>
<dbReference type="PROSITE" id="PS50893">
    <property type="entry name" value="ABC_TRANSPORTER_2"/>
    <property type="match status" value="1"/>
</dbReference>
<dbReference type="GO" id="GO:0005524">
    <property type="term" value="F:ATP binding"/>
    <property type="evidence" value="ECO:0007669"/>
    <property type="project" value="UniProtKB-KW"/>
</dbReference>
<dbReference type="SUPFAM" id="SSF52540">
    <property type="entry name" value="P-loop containing nucleoside triphosphate hydrolases"/>
    <property type="match status" value="1"/>
</dbReference>
<dbReference type="PANTHER" id="PTHR42939">
    <property type="entry name" value="ABC TRANSPORTER ATP-BINDING PROTEIN ALBC-RELATED"/>
    <property type="match status" value="1"/>
</dbReference>
<dbReference type="InterPro" id="IPR051782">
    <property type="entry name" value="ABC_Transporter_VariousFunc"/>
</dbReference>
<evidence type="ECO:0000313" key="5">
    <source>
        <dbReference type="EMBL" id="RMI06814.1"/>
    </source>
</evidence>
<evidence type="ECO:0000256" key="1">
    <source>
        <dbReference type="ARBA" id="ARBA00022448"/>
    </source>
</evidence>
<reference evidence="5 6" key="1">
    <citation type="submission" date="2018-10" db="EMBL/GenBank/DDBJ databases">
        <title>Isolation, diversity and antifungal activity of actinobacteria from wheat.</title>
        <authorList>
            <person name="Han C."/>
        </authorList>
    </citation>
    <scope>NUCLEOTIDE SEQUENCE [LARGE SCALE GENOMIC DNA]</scope>
    <source>
        <strain evidence="5 6">NEAU-YY56</strain>
    </source>
</reference>
<dbReference type="Gene3D" id="3.40.50.300">
    <property type="entry name" value="P-loop containing nucleotide triphosphate hydrolases"/>
    <property type="match status" value="1"/>
</dbReference>
<dbReference type="EMBL" id="RFFI01000092">
    <property type="protein sequence ID" value="RMI06814.1"/>
    <property type="molecule type" value="Genomic_DNA"/>
</dbReference>
<name>A0A3M2J1X7_9CELL</name>
<dbReference type="CDD" id="cd03230">
    <property type="entry name" value="ABC_DR_subfamily_A"/>
    <property type="match status" value="1"/>
</dbReference>
<evidence type="ECO:0000256" key="2">
    <source>
        <dbReference type="ARBA" id="ARBA00022741"/>
    </source>
</evidence>
<dbReference type="Pfam" id="PF00005">
    <property type="entry name" value="ABC_tran"/>
    <property type="match status" value="1"/>
</dbReference>